<evidence type="ECO:0000313" key="2">
    <source>
        <dbReference type="EMBL" id="CAB4884605.1"/>
    </source>
</evidence>
<feature type="transmembrane region" description="Helical" evidence="1">
    <location>
        <begin position="12"/>
        <end position="31"/>
    </location>
</feature>
<proteinExistence type="predicted"/>
<accession>A0A6J7EU67</accession>
<gene>
    <name evidence="2" type="ORF">UFOPK3376_01944</name>
</gene>
<keyword evidence="1" id="KW-1133">Transmembrane helix</keyword>
<name>A0A6J7EU67_9ZZZZ</name>
<protein>
    <submittedName>
        <fullName evidence="2">Unannotated protein</fullName>
    </submittedName>
</protein>
<keyword evidence="1" id="KW-0472">Membrane</keyword>
<feature type="transmembrane region" description="Helical" evidence="1">
    <location>
        <begin position="186"/>
        <end position="210"/>
    </location>
</feature>
<sequence length="220" mass="23245">MTLRAAVSADFRVATWNLRLALVAVVGWLAYEWGAGNETFTPWLLAKIIRDTRGASAIPITAAIGFGFTTLQQLASGFTALTGFSIFDRTAKAAWQTLRGQRDTLPGEWSGLGVFAKCALVFGLGTTAVALIQIVSTGRVGVRRHARVVVQSALLCGTMVGAIGGLVASVAVLGRNVHSLSGATEWALRVLGNPLFWVGLLLAGAAINLLRRKDSSHTND</sequence>
<feature type="transmembrane region" description="Helical" evidence="1">
    <location>
        <begin position="148"/>
        <end position="174"/>
    </location>
</feature>
<evidence type="ECO:0000256" key="1">
    <source>
        <dbReference type="SAM" id="Phobius"/>
    </source>
</evidence>
<organism evidence="2">
    <name type="scientific">freshwater metagenome</name>
    <dbReference type="NCBI Taxonomy" id="449393"/>
    <lineage>
        <taxon>unclassified sequences</taxon>
        <taxon>metagenomes</taxon>
        <taxon>ecological metagenomes</taxon>
    </lineage>
</organism>
<feature type="transmembrane region" description="Helical" evidence="1">
    <location>
        <begin position="114"/>
        <end position="136"/>
    </location>
</feature>
<dbReference type="EMBL" id="CAFBLP010000051">
    <property type="protein sequence ID" value="CAB4884605.1"/>
    <property type="molecule type" value="Genomic_DNA"/>
</dbReference>
<reference evidence="2" key="1">
    <citation type="submission" date="2020-05" db="EMBL/GenBank/DDBJ databases">
        <authorList>
            <person name="Chiriac C."/>
            <person name="Salcher M."/>
            <person name="Ghai R."/>
            <person name="Kavagutti S V."/>
        </authorList>
    </citation>
    <scope>NUCLEOTIDE SEQUENCE</scope>
</reference>
<keyword evidence="1" id="KW-0812">Transmembrane</keyword>
<dbReference type="AlphaFoldDB" id="A0A6J7EU67"/>